<dbReference type="PROSITE" id="PS50977">
    <property type="entry name" value="HTH_TETR_2"/>
    <property type="match status" value="1"/>
</dbReference>
<dbReference type="Gene3D" id="1.10.357.10">
    <property type="entry name" value="Tetracycline Repressor, domain 2"/>
    <property type="match status" value="1"/>
</dbReference>
<organism evidence="4 5">
    <name type="scientific">Kroppenstedtia pulmonis</name>
    <dbReference type="NCBI Taxonomy" id="1380685"/>
    <lineage>
        <taxon>Bacteria</taxon>
        <taxon>Bacillati</taxon>
        <taxon>Bacillota</taxon>
        <taxon>Bacilli</taxon>
        <taxon>Bacillales</taxon>
        <taxon>Thermoactinomycetaceae</taxon>
        <taxon>Kroppenstedtia</taxon>
    </lineage>
</organism>
<feature type="domain" description="HTH tetR-type" evidence="3">
    <location>
        <begin position="6"/>
        <end position="66"/>
    </location>
</feature>
<reference evidence="4 5" key="1">
    <citation type="submission" date="2020-01" db="EMBL/GenBank/DDBJ databases">
        <authorList>
            <person name="Gulvik C.A."/>
            <person name="Batra D.G."/>
        </authorList>
    </citation>
    <scope>NUCLEOTIDE SEQUENCE [LARGE SCALE GENOMIC DNA]</scope>
    <source>
        <strain evidence="4 5">W9323</strain>
    </source>
</reference>
<dbReference type="InterPro" id="IPR050624">
    <property type="entry name" value="HTH-type_Tx_Regulator"/>
</dbReference>
<evidence type="ECO:0000313" key="4">
    <source>
        <dbReference type="EMBL" id="QKG85520.1"/>
    </source>
</evidence>
<dbReference type="RefSeq" id="WP_173224245.1">
    <property type="nucleotide sequence ID" value="NZ_CP048104.1"/>
</dbReference>
<dbReference type="GO" id="GO:0003677">
    <property type="term" value="F:DNA binding"/>
    <property type="evidence" value="ECO:0007669"/>
    <property type="project" value="UniProtKB-UniRule"/>
</dbReference>
<keyword evidence="1 2" id="KW-0238">DNA-binding</keyword>
<proteinExistence type="predicted"/>
<dbReference type="SUPFAM" id="SSF46689">
    <property type="entry name" value="Homeodomain-like"/>
    <property type="match status" value="1"/>
</dbReference>
<dbReference type="Pfam" id="PF00440">
    <property type="entry name" value="TetR_N"/>
    <property type="match status" value="1"/>
</dbReference>
<evidence type="ECO:0000256" key="2">
    <source>
        <dbReference type="PROSITE-ProRule" id="PRU00335"/>
    </source>
</evidence>
<dbReference type="Gene3D" id="1.10.10.60">
    <property type="entry name" value="Homeodomain-like"/>
    <property type="match status" value="1"/>
</dbReference>
<protein>
    <submittedName>
        <fullName evidence="4">TetR/AcrR family transcriptional regulator</fullName>
    </submittedName>
</protein>
<evidence type="ECO:0000259" key="3">
    <source>
        <dbReference type="PROSITE" id="PS50977"/>
    </source>
</evidence>
<dbReference type="PANTHER" id="PTHR43479">
    <property type="entry name" value="ACREF/ENVCD OPERON REPRESSOR-RELATED"/>
    <property type="match status" value="1"/>
</dbReference>
<evidence type="ECO:0000313" key="5">
    <source>
        <dbReference type="Proteomes" id="UP000503088"/>
    </source>
</evidence>
<gene>
    <name evidence="4" type="ORF">GXN76_14375</name>
</gene>
<feature type="DNA-binding region" description="H-T-H motif" evidence="2">
    <location>
        <begin position="29"/>
        <end position="48"/>
    </location>
</feature>
<dbReference type="InterPro" id="IPR001647">
    <property type="entry name" value="HTH_TetR"/>
</dbReference>
<dbReference type="AlphaFoldDB" id="A0A7D3Y1Q9"/>
<dbReference type="InterPro" id="IPR009057">
    <property type="entry name" value="Homeodomain-like_sf"/>
</dbReference>
<name>A0A7D3Y1Q9_9BACL</name>
<sequence>MNNQVTDKKRHILLTALKLFSAKGYRQTSMQEIADLSEMSKGSLYLHFKSKEELLLHIFEYYFQIVVDQCVLVERNHHLSVKEKLTKFVEVYLSHSFEYQEFGNMMMHEIDRLENDPVKEYIRKKSMETMRWMEEYLIRVYGTELKPYRTDCILLLNGILMIYVKVMSTENLPWETEKLAHFIIRLLDYSVEGMIKDQGTPMIADGLWTSDQPDHDPGKQHPLVLIKQIKDSLKALSGMKDVSVALQSLAILKQELMELQPRKAILSGMIRNLEGFEEIDRMRLELCDTLQINQKQ</sequence>
<dbReference type="Proteomes" id="UP000503088">
    <property type="component" value="Chromosome"/>
</dbReference>
<dbReference type="PANTHER" id="PTHR43479:SF22">
    <property type="entry name" value="TRANSCRIPTIONAL REGULATOR, TETR FAMILY"/>
    <property type="match status" value="1"/>
</dbReference>
<accession>A0A7D3Y1Q9</accession>
<dbReference type="KEGG" id="kpul:GXN76_14375"/>
<evidence type="ECO:0000256" key="1">
    <source>
        <dbReference type="ARBA" id="ARBA00023125"/>
    </source>
</evidence>
<keyword evidence="5" id="KW-1185">Reference proteome</keyword>
<dbReference type="PRINTS" id="PR00455">
    <property type="entry name" value="HTHTETR"/>
</dbReference>
<dbReference type="EMBL" id="CP048104">
    <property type="protein sequence ID" value="QKG85520.1"/>
    <property type="molecule type" value="Genomic_DNA"/>
</dbReference>